<dbReference type="NCBIfam" id="TIGR00099">
    <property type="entry name" value="Cof-subfamily"/>
    <property type="match status" value="1"/>
</dbReference>
<evidence type="ECO:0000313" key="2">
    <source>
        <dbReference type="Proteomes" id="UP000076927"/>
    </source>
</evidence>
<protein>
    <recommendedName>
        <fullName evidence="3">Hydrolase</fullName>
    </recommendedName>
</protein>
<dbReference type="RefSeq" id="WP_068607698.1">
    <property type="nucleotide sequence ID" value="NZ_CP011388.1"/>
</dbReference>
<reference evidence="1 2" key="1">
    <citation type="submission" date="2015-01" db="EMBL/GenBank/DDBJ databases">
        <title>Paenibacillus swuensis/DY6/whole genome sequencing.</title>
        <authorList>
            <person name="Kim M.K."/>
            <person name="Srinivasan S."/>
            <person name="Lee J.-J."/>
        </authorList>
    </citation>
    <scope>NUCLEOTIDE SEQUENCE [LARGE SCALE GENOMIC DNA]</scope>
    <source>
        <strain evidence="1 2">DY6</strain>
    </source>
</reference>
<dbReference type="SUPFAM" id="SSF56784">
    <property type="entry name" value="HAD-like"/>
    <property type="match status" value="1"/>
</dbReference>
<dbReference type="PANTHER" id="PTHR10000">
    <property type="entry name" value="PHOSPHOSERINE PHOSPHATASE"/>
    <property type="match status" value="1"/>
</dbReference>
<dbReference type="NCBIfam" id="TIGR01484">
    <property type="entry name" value="HAD-SF-IIB"/>
    <property type="match status" value="1"/>
</dbReference>
<evidence type="ECO:0000313" key="1">
    <source>
        <dbReference type="EMBL" id="ANE47293.1"/>
    </source>
</evidence>
<dbReference type="GO" id="GO:0016791">
    <property type="term" value="F:phosphatase activity"/>
    <property type="evidence" value="ECO:0007669"/>
    <property type="project" value="TreeGrafter"/>
</dbReference>
<gene>
    <name evidence="1" type="ORF">SY83_14610</name>
</gene>
<dbReference type="SFLD" id="SFLDS00003">
    <property type="entry name" value="Haloacid_Dehalogenase"/>
    <property type="match status" value="1"/>
</dbReference>
<dbReference type="PANTHER" id="PTHR10000:SF8">
    <property type="entry name" value="HAD SUPERFAMILY HYDROLASE-LIKE, TYPE 3"/>
    <property type="match status" value="1"/>
</dbReference>
<dbReference type="InterPro" id="IPR006379">
    <property type="entry name" value="HAD-SF_hydro_IIB"/>
</dbReference>
<proteinExistence type="predicted"/>
<dbReference type="AlphaFoldDB" id="A0A172TKJ9"/>
<organism evidence="1 2">
    <name type="scientific">Paenibacillus swuensis</name>
    <dbReference type="NCBI Taxonomy" id="1178515"/>
    <lineage>
        <taxon>Bacteria</taxon>
        <taxon>Bacillati</taxon>
        <taxon>Bacillota</taxon>
        <taxon>Bacilli</taxon>
        <taxon>Bacillales</taxon>
        <taxon>Paenibacillaceae</taxon>
        <taxon>Paenibacillus</taxon>
    </lineage>
</organism>
<dbReference type="GO" id="GO:0005829">
    <property type="term" value="C:cytosol"/>
    <property type="evidence" value="ECO:0007669"/>
    <property type="project" value="TreeGrafter"/>
</dbReference>
<dbReference type="InterPro" id="IPR000150">
    <property type="entry name" value="Cof"/>
</dbReference>
<name>A0A172TKJ9_9BACL</name>
<dbReference type="Proteomes" id="UP000076927">
    <property type="component" value="Chromosome"/>
</dbReference>
<dbReference type="EMBL" id="CP011388">
    <property type="protein sequence ID" value="ANE47293.1"/>
    <property type="molecule type" value="Genomic_DNA"/>
</dbReference>
<evidence type="ECO:0008006" key="3">
    <source>
        <dbReference type="Google" id="ProtNLM"/>
    </source>
</evidence>
<dbReference type="PATRIC" id="fig|1178515.4.peg.2933"/>
<dbReference type="STRING" id="1178515.SY83_14610"/>
<dbReference type="Gene3D" id="3.30.1240.10">
    <property type="match status" value="1"/>
</dbReference>
<accession>A0A172TKJ9</accession>
<dbReference type="SFLD" id="SFLDG01140">
    <property type="entry name" value="C2.B:_Phosphomannomutase_and_P"/>
    <property type="match status" value="1"/>
</dbReference>
<dbReference type="InterPro" id="IPR023214">
    <property type="entry name" value="HAD_sf"/>
</dbReference>
<dbReference type="Gene3D" id="3.40.50.1000">
    <property type="entry name" value="HAD superfamily/HAD-like"/>
    <property type="match status" value="1"/>
</dbReference>
<dbReference type="GO" id="GO:0000287">
    <property type="term" value="F:magnesium ion binding"/>
    <property type="evidence" value="ECO:0007669"/>
    <property type="project" value="TreeGrafter"/>
</dbReference>
<dbReference type="KEGG" id="pswu:SY83_14610"/>
<dbReference type="OrthoDB" id="9806027at2"/>
<sequence length="269" mass="29742">MIKMIVSDLDGTLLTHEGSIHPQDAEAVARAHRDGYEICFASGRMYGELGTVMDRFGLRFHAVGQNGATVHRLDRLLGSSKFPSALASELYTLAETLDLVHFVHCNNDAYYFPERNERTIPIEKRLLIPGTELRDLRGALSRAEIEPCKITFLGELTALRRLQAQLNVKFPGKIETYIADVDCLDVMPLGISKGAGLTMLAKELGLRNDEIACIGDSFNDISMFEFTPHSYAMQGAAEGVRQAANFVVPSVADAIARVYRYNAMEEKIG</sequence>
<keyword evidence="2" id="KW-1185">Reference proteome</keyword>
<dbReference type="InterPro" id="IPR036412">
    <property type="entry name" value="HAD-like_sf"/>
</dbReference>
<dbReference type="Pfam" id="PF08282">
    <property type="entry name" value="Hydrolase_3"/>
    <property type="match status" value="1"/>
</dbReference>